<dbReference type="Proteomes" id="UP000199632">
    <property type="component" value="Unassembled WGS sequence"/>
</dbReference>
<sequence length="157" mass="15870">MAPGAIADPVPAAAGGKIGPGTACGIPATLSTAEKWSPKDLAKWALVEDGVTLRCEIDAKPAGVLGFIWVFTYESGDAAQALTTVAAMSGFGGEKSAERQITIGGKDGAEAALARDEAGPGRAFAANGVVVLWGSVDEEEFASGLPAYVLARTSITF</sequence>
<dbReference type="AlphaFoldDB" id="A0A1H3TQS5"/>
<evidence type="ECO:0000313" key="1">
    <source>
        <dbReference type="EMBL" id="SDZ52556.1"/>
    </source>
</evidence>
<name>A0A1H3TQS5_9ACTN</name>
<proteinExistence type="predicted"/>
<dbReference type="EMBL" id="FNQB01000003">
    <property type="protein sequence ID" value="SDZ52556.1"/>
    <property type="molecule type" value="Genomic_DNA"/>
</dbReference>
<gene>
    <name evidence="1" type="ORF">SAMN05421684_6220</name>
</gene>
<accession>A0A1H3TQS5</accession>
<reference evidence="2" key="1">
    <citation type="submission" date="2016-10" db="EMBL/GenBank/DDBJ databases">
        <authorList>
            <person name="Varghese N."/>
            <person name="Submissions S."/>
        </authorList>
    </citation>
    <scope>NUCLEOTIDE SEQUENCE [LARGE SCALE GENOMIC DNA]</scope>
    <source>
        <strain evidence="2">DSM 44718</strain>
    </source>
</reference>
<evidence type="ECO:0000313" key="2">
    <source>
        <dbReference type="Proteomes" id="UP000199632"/>
    </source>
</evidence>
<dbReference type="InterPro" id="IPR044058">
    <property type="entry name" value="Lipoprotein_23"/>
</dbReference>
<dbReference type="RefSeq" id="WP_090800119.1">
    <property type="nucleotide sequence ID" value="NZ_BOND01000001.1"/>
</dbReference>
<evidence type="ECO:0008006" key="3">
    <source>
        <dbReference type="Google" id="ProtNLM"/>
    </source>
</evidence>
<keyword evidence="2" id="KW-1185">Reference proteome</keyword>
<protein>
    <recommendedName>
        <fullName evidence="3">DUF3558 domain-containing protein</fullName>
    </recommendedName>
</protein>
<dbReference type="Pfam" id="PF18966">
    <property type="entry name" value="Lipoprotein_23"/>
    <property type="match status" value="1"/>
</dbReference>
<organism evidence="1 2">
    <name type="scientific">Asanoa ishikariensis</name>
    <dbReference type="NCBI Taxonomy" id="137265"/>
    <lineage>
        <taxon>Bacteria</taxon>
        <taxon>Bacillati</taxon>
        <taxon>Actinomycetota</taxon>
        <taxon>Actinomycetes</taxon>
        <taxon>Micromonosporales</taxon>
        <taxon>Micromonosporaceae</taxon>
        <taxon>Asanoa</taxon>
    </lineage>
</organism>